<name>A0ABV2AG42_9EUKA</name>
<evidence type="ECO:0000313" key="3">
    <source>
        <dbReference type="Proteomes" id="UP001439008"/>
    </source>
</evidence>
<evidence type="ECO:0000256" key="1">
    <source>
        <dbReference type="SAM" id="MobiDB-lite"/>
    </source>
</evidence>
<proteinExistence type="predicted"/>
<feature type="compositionally biased region" description="Basic and acidic residues" evidence="1">
    <location>
        <begin position="61"/>
        <end position="83"/>
    </location>
</feature>
<gene>
    <name evidence="2" type="ORF">MHBO_000581</name>
</gene>
<keyword evidence="3" id="KW-1185">Reference proteome</keyword>
<organism evidence="2 3">
    <name type="scientific">Bonamia ostreae</name>
    <dbReference type="NCBI Taxonomy" id="126728"/>
    <lineage>
        <taxon>Eukaryota</taxon>
        <taxon>Sar</taxon>
        <taxon>Rhizaria</taxon>
        <taxon>Endomyxa</taxon>
        <taxon>Ascetosporea</taxon>
        <taxon>Haplosporida</taxon>
        <taxon>Bonamia</taxon>
    </lineage>
</organism>
<dbReference type="Proteomes" id="UP001439008">
    <property type="component" value="Unassembled WGS sequence"/>
</dbReference>
<reference evidence="2 3" key="1">
    <citation type="journal article" date="2024" name="BMC Biol.">
        <title>Comparative genomics of Ascetosporea gives new insight into the evolutionary basis for animal parasitism in Rhizaria.</title>
        <authorList>
            <person name="Hiltunen Thoren M."/>
            <person name="Onut-Brannstrom I."/>
            <person name="Alfjorden A."/>
            <person name="Peckova H."/>
            <person name="Swords F."/>
            <person name="Hooper C."/>
            <person name="Holzer A.S."/>
            <person name="Bass D."/>
            <person name="Burki F."/>
        </authorList>
    </citation>
    <scope>NUCLEOTIDE SEQUENCE [LARGE SCALE GENOMIC DNA]</scope>
    <source>
        <strain evidence="2">20-A016</strain>
    </source>
</reference>
<comment type="caution">
    <text evidence="2">The sequence shown here is derived from an EMBL/GenBank/DDBJ whole genome shotgun (WGS) entry which is preliminary data.</text>
</comment>
<accession>A0ABV2AG42</accession>
<evidence type="ECO:0000313" key="2">
    <source>
        <dbReference type="EMBL" id="MES1918641.1"/>
    </source>
</evidence>
<protein>
    <submittedName>
        <fullName evidence="2">Uncharacterized protein</fullName>
    </submittedName>
</protein>
<feature type="region of interest" description="Disordered" evidence="1">
    <location>
        <begin position="50"/>
        <end position="84"/>
    </location>
</feature>
<sequence>MKNSVLSTYFKALLEAYKLYNKRKDKKDKKTNDEVARIVETASGLNNANKNIEQKGTLTDSAKERAKRIWSEKQQKRELESAKRKTMNKSFYELKRPVKRFKRKNNESRNKIIKQEKIDEKSFDELMKM</sequence>
<dbReference type="EMBL" id="JBDODL010000099">
    <property type="protein sequence ID" value="MES1918641.1"/>
    <property type="molecule type" value="Genomic_DNA"/>
</dbReference>
<feature type="compositionally biased region" description="Polar residues" evidence="1">
    <location>
        <begin position="50"/>
        <end position="60"/>
    </location>
</feature>